<evidence type="ECO:0000313" key="2">
    <source>
        <dbReference type="Proteomes" id="UP000616885"/>
    </source>
</evidence>
<name>A0A8H7NC41_BIOOC</name>
<accession>A0A8H7NC41</accession>
<dbReference type="AlphaFoldDB" id="A0A8H7NC41"/>
<proteinExistence type="predicted"/>
<gene>
    <name evidence="1" type="ORF">IM811_011887</name>
</gene>
<comment type="caution">
    <text evidence="1">The sequence shown here is derived from an EMBL/GenBank/DDBJ whole genome shotgun (WGS) entry which is preliminary data.</text>
</comment>
<protein>
    <submittedName>
        <fullName evidence="1">Uncharacterized protein</fullName>
    </submittedName>
</protein>
<sequence length="187" mass="21198">MKKKAFFSTRKETSIVSPTLLCPEHAGIVGRLGNTQEQAPSRFRNDSPITTSHSKAGVFVTSTYTSPLWPLNLSFSKCRRKAIRFPYVHANRIGSPSPPELHHNQLRHNGGFYSLKRGSTSCRKVGRSNPIQRNRKTVKITNPTLDQAPGTEINRDGYTINISIQIQSQLERRDWAWIIPLEKFDPD</sequence>
<reference evidence="1" key="1">
    <citation type="submission" date="2020-10" db="EMBL/GenBank/DDBJ databases">
        <title>High-Quality Genome Resource of Clonostachys rosea strain S41 by Oxford Nanopore Long-Read Sequencing.</title>
        <authorList>
            <person name="Wang H."/>
        </authorList>
    </citation>
    <scope>NUCLEOTIDE SEQUENCE</scope>
    <source>
        <strain evidence="1">S41</strain>
    </source>
</reference>
<dbReference type="EMBL" id="JADCTT010000004">
    <property type="protein sequence ID" value="KAF9753129.1"/>
    <property type="molecule type" value="Genomic_DNA"/>
</dbReference>
<organism evidence="1 2">
    <name type="scientific">Bionectria ochroleuca</name>
    <name type="common">Gliocladium roseum</name>
    <dbReference type="NCBI Taxonomy" id="29856"/>
    <lineage>
        <taxon>Eukaryota</taxon>
        <taxon>Fungi</taxon>
        <taxon>Dikarya</taxon>
        <taxon>Ascomycota</taxon>
        <taxon>Pezizomycotina</taxon>
        <taxon>Sordariomycetes</taxon>
        <taxon>Hypocreomycetidae</taxon>
        <taxon>Hypocreales</taxon>
        <taxon>Bionectriaceae</taxon>
        <taxon>Clonostachys</taxon>
    </lineage>
</organism>
<dbReference type="Proteomes" id="UP000616885">
    <property type="component" value="Unassembled WGS sequence"/>
</dbReference>
<evidence type="ECO:0000313" key="1">
    <source>
        <dbReference type="EMBL" id="KAF9753129.1"/>
    </source>
</evidence>